<feature type="region of interest" description="Disordered" evidence="1">
    <location>
        <begin position="293"/>
        <end position="314"/>
    </location>
</feature>
<sequence length="572" mass="61435">MASLSHNASPIMRIKARMKRRCEDEQEESEEESSEEEDDSEEDESCDGDDEVSDEETMSRRTTPVSKRKRKSSRSFGTPVKKKPRVSAPDEDRGSNSTAGKAKVVEVIDLTLDDSSDDEKDRCQTAEKPTLAAVQVEEPTTVPELDQEAEMHVDKDRAEPEAKKMVFKPHHIPRRKAAPPSPMLQPISRSGRQSPPIFTNPWVESNAPLPRLPVQPMMGPADDVPPEVDDSRGTGKGGDESLRDGDGGQALESDFDELMYPPTPAIGVAPALALSAGPSTADTLVTDTVMGASRQSVDGGNTSKSNDNVASSSPVVHLKTDEDEVGGASGLGSGLADGDPYAIEEVAERFLERYIMLFDVDRDMLKDAYSDSALFSCSTVGCQSSAGSSESRISTAVSRALSMNPKISQGPQAIVHALKQLGHFQFYPHKDFSVYYDLAPLAPLDGLGSAHAQKGAAKTTGVEISVSPQDSGRCLLSVHAQLYNALNPMDVEDRLAVDQSFLLGRRSGGLGSAKSVTDNGLAGTGSSVDGADGTIGSWPLTILSHQMTLRRTPLLSEEKLMELLPWAQDILQ</sequence>
<feature type="compositionally biased region" description="Acidic residues" evidence="1">
    <location>
        <begin position="24"/>
        <end position="56"/>
    </location>
</feature>
<gene>
    <name evidence="3" type="ORF">CVT24_012119</name>
</gene>
<dbReference type="SUPFAM" id="SSF54427">
    <property type="entry name" value="NTF2-like"/>
    <property type="match status" value="1"/>
</dbReference>
<dbReference type="InParanoid" id="A0A409VHI7"/>
<reference evidence="3 4" key="1">
    <citation type="journal article" date="2018" name="Evol. Lett.">
        <title>Horizontal gene cluster transfer increased hallucinogenic mushroom diversity.</title>
        <authorList>
            <person name="Reynolds H.T."/>
            <person name="Vijayakumar V."/>
            <person name="Gluck-Thaler E."/>
            <person name="Korotkin H.B."/>
            <person name="Matheny P.B."/>
            <person name="Slot J.C."/>
        </authorList>
    </citation>
    <scope>NUCLEOTIDE SEQUENCE [LARGE SCALE GENOMIC DNA]</scope>
    <source>
        <strain evidence="3 4">2629</strain>
    </source>
</reference>
<evidence type="ECO:0000313" key="4">
    <source>
        <dbReference type="Proteomes" id="UP000284842"/>
    </source>
</evidence>
<dbReference type="Pfam" id="PF22602">
    <property type="entry name" value="NXF_NTF2"/>
    <property type="match status" value="1"/>
</dbReference>
<dbReference type="PROSITE" id="PS50177">
    <property type="entry name" value="NTF2_DOMAIN"/>
    <property type="match status" value="1"/>
</dbReference>
<organism evidence="3 4">
    <name type="scientific">Panaeolus cyanescens</name>
    <dbReference type="NCBI Taxonomy" id="181874"/>
    <lineage>
        <taxon>Eukaryota</taxon>
        <taxon>Fungi</taxon>
        <taxon>Dikarya</taxon>
        <taxon>Basidiomycota</taxon>
        <taxon>Agaricomycotina</taxon>
        <taxon>Agaricomycetes</taxon>
        <taxon>Agaricomycetidae</taxon>
        <taxon>Agaricales</taxon>
        <taxon>Agaricineae</taxon>
        <taxon>Galeropsidaceae</taxon>
        <taxon>Panaeolus</taxon>
    </lineage>
</organism>
<feature type="compositionally biased region" description="Polar residues" evidence="1">
    <location>
        <begin position="187"/>
        <end position="197"/>
    </location>
</feature>
<feature type="domain" description="NTF2" evidence="2">
    <location>
        <begin position="346"/>
        <end position="376"/>
    </location>
</feature>
<feature type="compositionally biased region" description="Basic residues" evidence="1">
    <location>
        <begin position="165"/>
        <end position="177"/>
    </location>
</feature>
<feature type="region of interest" description="Disordered" evidence="1">
    <location>
        <begin position="1"/>
        <end position="254"/>
    </location>
</feature>
<dbReference type="InterPro" id="IPR032710">
    <property type="entry name" value="NTF2-like_dom_sf"/>
</dbReference>
<comment type="caution">
    <text evidence="3">The sequence shown here is derived from an EMBL/GenBank/DDBJ whole genome shotgun (WGS) entry which is preliminary data.</text>
</comment>
<protein>
    <recommendedName>
        <fullName evidence="2">NTF2 domain-containing protein</fullName>
    </recommendedName>
</protein>
<evidence type="ECO:0000313" key="3">
    <source>
        <dbReference type="EMBL" id="PPQ65701.1"/>
    </source>
</evidence>
<keyword evidence="4" id="KW-1185">Reference proteome</keyword>
<dbReference type="InterPro" id="IPR002075">
    <property type="entry name" value="NTF2_dom"/>
</dbReference>
<feature type="compositionally biased region" description="Basic and acidic residues" evidence="1">
    <location>
        <begin position="149"/>
        <end position="164"/>
    </location>
</feature>
<dbReference type="AlphaFoldDB" id="A0A409VHI7"/>
<dbReference type="InterPro" id="IPR018222">
    <property type="entry name" value="Nuclear_transport_factor_2_euk"/>
</dbReference>
<dbReference type="OrthoDB" id="3265156at2759"/>
<evidence type="ECO:0000256" key="1">
    <source>
        <dbReference type="SAM" id="MobiDB-lite"/>
    </source>
</evidence>
<accession>A0A409VHI7</accession>
<evidence type="ECO:0000259" key="2">
    <source>
        <dbReference type="PROSITE" id="PS50177"/>
    </source>
</evidence>
<dbReference type="Proteomes" id="UP000284842">
    <property type="component" value="Unassembled WGS sequence"/>
</dbReference>
<dbReference type="EMBL" id="NHTK01006060">
    <property type="protein sequence ID" value="PPQ65701.1"/>
    <property type="molecule type" value="Genomic_DNA"/>
</dbReference>
<feature type="compositionally biased region" description="Basic and acidic residues" evidence="1">
    <location>
        <begin position="229"/>
        <end position="246"/>
    </location>
</feature>
<name>A0A409VHI7_9AGAR</name>
<dbReference type="Gene3D" id="3.10.450.50">
    <property type="match status" value="1"/>
</dbReference>
<proteinExistence type="predicted"/>